<evidence type="ECO:0000313" key="2">
    <source>
        <dbReference type="Proteomes" id="UP000694050"/>
    </source>
</evidence>
<comment type="caution">
    <text evidence="1">The sequence shown here is derived from an EMBL/GenBank/DDBJ whole genome shotgun (WGS) entry which is preliminary data.</text>
</comment>
<proteinExistence type="predicted"/>
<gene>
    <name evidence="1" type="ORF">Forpe1208_v015827</name>
</gene>
<accession>A0A8J5TN05</accession>
<evidence type="ECO:0000313" key="1">
    <source>
        <dbReference type="EMBL" id="KAG7404015.1"/>
    </source>
</evidence>
<dbReference type="EMBL" id="JAELUQ010000013">
    <property type="protein sequence ID" value="KAG7404015.1"/>
    <property type="molecule type" value="Genomic_DNA"/>
</dbReference>
<organism evidence="1 2">
    <name type="scientific">Fusarium oxysporum f. sp. rapae</name>
    <dbReference type="NCBI Taxonomy" id="485398"/>
    <lineage>
        <taxon>Eukaryota</taxon>
        <taxon>Fungi</taxon>
        <taxon>Dikarya</taxon>
        <taxon>Ascomycota</taxon>
        <taxon>Pezizomycotina</taxon>
        <taxon>Sordariomycetes</taxon>
        <taxon>Hypocreomycetidae</taxon>
        <taxon>Hypocreales</taxon>
        <taxon>Nectriaceae</taxon>
        <taxon>Fusarium</taxon>
        <taxon>Fusarium oxysporum species complex</taxon>
    </lineage>
</organism>
<dbReference type="Proteomes" id="UP000694050">
    <property type="component" value="Unassembled WGS sequence"/>
</dbReference>
<sequence length="77" mass="8968">MKQSRGYWRELLRGDANAYGNSINQTHNRGLEESYVDSKDSTQRFGVPKKFNILFPAERPAKHDAWHYLDKNCDPVV</sequence>
<protein>
    <submittedName>
        <fullName evidence="1">Uncharacterized protein</fullName>
    </submittedName>
</protein>
<dbReference type="AlphaFoldDB" id="A0A8J5TN05"/>
<reference evidence="1" key="1">
    <citation type="submission" date="2021-04" db="EMBL/GenBank/DDBJ databases">
        <title>First draft genome resource for Brassicaceae pathogens Fusarium oxysporum f. sp. raphani and Fusarium oxysporum f. sp. rapae.</title>
        <authorList>
            <person name="Asai S."/>
        </authorList>
    </citation>
    <scope>NUCLEOTIDE SEQUENCE</scope>
    <source>
        <strain evidence="1">Tf1208</strain>
    </source>
</reference>
<name>A0A8J5TN05_FUSOX</name>